<accession>A0A218MN77</accession>
<evidence type="ECO:0000313" key="1">
    <source>
        <dbReference type="EMBL" id="ASF00750.1"/>
    </source>
</evidence>
<proteinExistence type="predicted"/>
<organism evidence="1">
    <name type="scientific">uncultured virus</name>
    <dbReference type="NCBI Taxonomy" id="340016"/>
    <lineage>
        <taxon>Viruses</taxon>
        <taxon>environmental samples</taxon>
    </lineage>
</organism>
<reference evidence="1" key="1">
    <citation type="submission" date="2016-10" db="EMBL/GenBank/DDBJ databases">
        <authorList>
            <person name="Varghese N."/>
        </authorList>
    </citation>
    <scope>NUCLEOTIDE SEQUENCE</scope>
</reference>
<dbReference type="EMBL" id="KY052854">
    <property type="protein sequence ID" value="ASF00750.1"/>
    <property type="molecule type" value="Genomic_DNA"/>
</dbReference>
<name>A0A218MN77_9VIRU</name>
<sequence>MKKFTIEVSHASGPQLATIALELKIMANAWTRHGPRILINGDKLQAPSLRIPGSSKSFKRQAASSKLA</sequence>
<reference evidence="1" key="2">
    <citation type="journal article" date="2017" name="Nat. Commun.">
        <title>Single-virus genomics reveals hidden cosmopolitan and abundant viruses.</title>
        <authorList>
            <person name="Martinez-Hernandez F."/>
            <person name="Fornas O."/>
            <person name="Lluesma Gomez M."/>
            <person name="Bolduc B."/>
            <person name="de la Cruz Pena M.J."/>
            <person name="Martinez J.M."/>
            <person name="Anton J."/>
            <person name="Gasol J.M."/>
            <person name="Rosselli R."/>
            <person name="Rodriguez-Valera F."/>
            <person name="Sullivan M.B."/>
            <person name="Acinas S.G."/>
            <person name="Martinez-Garcia M."/>
        </authorList>
    </citation>
    <scope>NUCLEOTIDE SEQUENCE</scope>
</reference>
<protein>
    <submittedName>
        <fullName evidence="1">Uncharacterized protein</fullName>
    </submittedName>
</protein>